<keyword evidence="2" id="KW-1185">Reference proteome</keyword>
<accession>A0ABS8TKL4</accession>
<sequence length="214" mass="24221">MQYTANQSKRFREAIVDDTREKPLMFTMWDDLADNERAALLGQLHEHPIILAKRIAVHEYRGDSLLRLRSKDNERMLMTYTLKISSASPSSLNLAPIDDEITTIPSITLLSPTVQSFSVEGRISLPDNFQLFYMLACSECHFELNITDDSGTLTTAVSKTLGKRLLSMTAEQIYETVATKNELLLIAHIKQQLAYKSIQPPVEKFTLQNAKSKV</sequence>
<dbReference type="EMBL" id="JACEIK010001690">
    <property type="protein sequence ID" value="MCD7471493.1"/>
    <property type="molecule type" value="Genomic_DNA"/>
</dbReference>
<organism evidence="1 2">
    <name type="scientific">Datura stramonium</name>
    <name type="common">Jimsonweed</name>
    <name type="synonym">Common thornapple</name>
    <dbReference type="NCBI Taxonomy" id="4076"/>
    <lineage>
        <taxon>Eukaryota</taxon>
        <taxon>Viridiplantae</taxon>
        <taxon>Streptophyta</taxon>
        <taxon>Embryophyta</taxon>
        <taxon>Tracheophyta</taxon>
        <taxon>Spermatophyta</taxon>
        <taxon>Magnoliopsida</taxon>
        <taxon>eudicotyledons</taxon>
        <taxon>Gunneridae</taxon>
        <taxon>Pentapetalae</taxon>
        <taxon>asterids</taxon>
        <taxon>lamiids</taxon>
        <taxon>Solanales</taxon>
        <taxon>Solanaceae</taxon>
        <taxon>Solanoideae</taxon>
        <taxon>Datureae</taxon>
        <taxon>Datura</taxon>
    </lineage>
</organism>
<dbReference type="Proteomes" id="UP000823775">
    <property type="component" value="Unassembled WGS sequence"/>
</dbReference>
<dbReference type="InterPro" id="IPR012340">
    <property type="entry name" value="NA-bd_OB-fold"/>
</dbReference>
<comment type="caution">
    <text evidence="1">The sequence shown here is derived from an EMBL/GenBank/DDBJ whole genome shotgun (WGS) entry which is preliminary data.</text>
</comment>
<name>A0ABS8TKL4_DATST</name>
<dbReference type="Gene3D" id="2.40.50.140">
    <property type="entry name" value="Nucleic acid-binding proteins"/>
    <property type="match status" value="1"/>
</dbReference>
<protein>
    <submittedName>
        <fullName evidence="1">Uncharacterized protein</fullName>
    </submittedName>
</protein>
<reference evidence="1 2" key="1">
    <citation type="journal article" date="2021" name="BMC Genomics">
        <title>Datura genome reveals duplications of psychoactive alkaloid biosynthetic genes and high mutation rate following tissue culture.</title>
        <authorList>
            <person name="Rajewski A."/>
            <person name="Carter-House D."/>
            <person name="Stajich J."/>
            <person name="Litt A."/>
        </authorList>
    </citation>
    <scope>NUCLEOTIDE SEQUENCE [LARGE SCALE GENOMIC DNA]</scope>
    <source>
        <strain evidence="1">AR-01</strain>
    </source>
</reference>
<gene>
    <name evidence="1" type="ORF">HAX54_011968</name>
</gene>
<proteinExistence type="predicted"/>
<evidence type="ECO:0000313" key="2">
    <source>
        <dbReference type="Proteomes" id="UP000823775"/>
    </source>
</evidence>
<evidence type="ECO:0000313" key="1">
    <source>
        <dbReference type="EMBL" id="MCD7471493.1"/>
    </source>
</evidence>